<keyword evidence="3" id="KW-1185">Reference proteome</keyword>
<dbReference type="PANTHER" id="PTHR24413">
    <property type="entry name" value="SPECKLE-TYPE POZ PROTEIN"/>
    <property type="match status" value="1"/>
</dbReference>
<sequence length="158" mass="18202">NKSDSLITFVIDGKRLQASKALLCLKSEVFEAMFNCGLKESVNNEVEITDIKYNILQQLLFFLQTGYLSENVQTDIKVACELIIAAEKYDLKDLKLICEGHVIKNTTKDNVAEHLKFARLNNATVLLKYALDFIKLYFRDIMDTPNFITLMQEYHELL</sequence>
<dbReference type="Gene3D" id="3.30.710.10">
    <property type="entry name" value="Potassium Channel Kv1.1, Chain A"/>
    <property type="match status" value="1"/>
</dbReference>
<dbReference type="AlphaFoldDB" id="E2A3Q8"/>
<dbReference type="Proteomes" id="UP000000311">
    <property type="component" value="Unassembled WGS sequence"/>
</dbReference>
<feature type="domain" description="BTB" evidence="1">
    <location>
        <begin position="5"/>
        <end position="72"/>
    </location>
</feature>
<dbReference type="OMA" id="FIDINDM"/>
<dbReference type="SMART" id="SM00225">
    <property type="entry name" value="BTB"/>
    <property type="match status" value="1"/>
</dbReference>
<dbReference type="EMBL" id="GL436457">
    <property type="protein sequence ID" value="EFN71950.1"/>
    <property type="molecule type" value="Genomic_DNA"/>
</dbReference>
<feature type="non-terminal residue" evidence="2">
    <location>
        <position position="158"/>
    </location>
</feature>
<dbReference type="InterPro" id="IPR011333">
    <property type="entry name" value="SKP1/BTB/POZ_sf"/>
</dbReference>
<dbReference type="PROSITE" id="PS50097">
    <property type="entry name" value="BTB"/>
    <property type="match status" value="1"/>
</dbReference>
<accession>E2A3Q8</accession>
<dbReference type="Gene3D" id="1.25.40.420">
    <property type="match status" value="1"/>
</dbReference>
<dbReference type="SUPFAM" id="SSF54695">
    <property type="entry name" value="POZ domain"/>
    <property type="match status" value="1"/>
</dbReference>
<gene>
    <name evidence="2" type="ORF">EAG_03955</name>
</gene>
<feature type="non-terminal residue" evidence="2">
    <location>
        <position position="1"/>
    </location>
</feature>
<evidence type="ECO:0000313" key="3">
    <source>
        <dbReference type="Proteomes" id="UP000000311"/>
    </source>
</evidence>
<proteinExistence type="predicted"/>
<dbReference type="InParanoid" id="E2A3Q8"/>
<organism evidence="3">
    <name type="scientific">Camponotus floridanus</name>
    <name type="common">Florida carpenter ant</name>
    <dbReference type="NCBI Taxonomy" id="104421"/>
    <lineage>
        <taxon>Eukaryota</taxon>
        <taxon>Metazoa</taxon>
        <taxon>Ecdysozoa</taxon>
        <taxon>Arthropoda</taxon>
        <taxon>Hexapoda</taxon>
        <taxon>Insecta</taxon>
        <taxon>Pterygota</taxon>
        <taxon>Neoptera</taxon>
        <taxon>Endopterygota</taxon>
        <taxon>Hymenoptera</taxon>
        <taxon>Apocrita</taxon>
        <taxon>Aculeata</taxon>
        <taxon>Formicoidea</taxon>
        <taxon>Formicidae</taxon>
        <taxon>Formicinae</taxon>
        <taxon>Camponotus</taxon>
    </lineage>
</organism>
<reference evidence="2 3" key="1">
    <citation type="journal article" date="2010" name="Science">
        <title>Genomic comparison of the ants Camponotus floridanus and Harpegnathos saltator.</title>
        <authorList>
            <person name="Bonasio R."/>
            <person name="Zhang G."/>
            <person name="Ye C."/>
            <person name="Mutti N.S."/>
            <person name="Fang X."/>
            <person name="Qin N."/>
            <person name="Donahue G."/>
            <person name="Yang P."/>
            <person name="Li Q."/>
            <person name="Li C."/>
            <person name="Zhang P."/>
            <person name="Huang Z."/>
            <person name="Berger S.L."/>
            <person name="Reinberg D."/>
            <person name="Wang J."/>
            <person name="Liebig J."/>
        </authorList>
    </citation>
    <scope>NUCLEOTIDE SEQUENCE [LARGE SCALE GENOMIC DNA]</scope>
    <source>
        <strain evidence="3">C129</strain>
    </source>
</reference>
<dbReference type="Pfam" id="PF00651">
    <property type="entry name" value="BTB"/>
    <property type="match status" value="1"/>
</dbReference>
<dbReference type="InterPro" id="IPR000210">
    <property type="entry name" value="BTB/POZ_dom"/>
</dbReference>
<evidence type="ECO:0000313" key="2">
    <source>
        <dbReference type="EMBL" id="EFN71950.1"/>
    </source>
</evidence>
<name>E2A3Q8_CAMFO</name>
<dbReference type="STRING" id="104421.E2A3Q8"/>
<evidence type="ECO:0000259" key="1">
    <source>
        <dbReference type="PROSITE" id="PS50097"/>
    </source>
</evidence>
<protein>
    <submittedName>
        <fullName evidence="2">Speckle-type POZ protein</fullName>
    </submittedName>
</protein>
<dbReference type="OrthoDB" id="7555121at2759"/>